<reference evidence="4 5" key="1">
    <citation type="submission" date="2014-12" db="EMBL/GenBank/DDBJ databases">
        <authorList>
            <person name="Neuveglise Cecile"/>
        </authorList>
    </citation>
    <scope>NUCLEOTIDE SEQUENCE [LARGE SCALE GENOMIC DNA]</scope>
    <source>
        <strain evidence="4 5">CBS 12615</strain>
    </source>
</reference>
<evidence type="ECO:0000256" key="1">
    <source>
        <dbReference type="SAM" id="MobiDB-lite"/>
    </source>
</evidence>
<dbReference type="RefSeq" id="XP_022626849.1">
    <property type="nucleotide sequence ID" value="XM_022774786.1"/>
</dbReference>
<dbReference type="AlphaFoldDB" id="A0A0C7MYL0"/>
<dbReference type="GO" id="GO:0005635">
    <property type="term" value="C:nuclear envelope"/>
    <property type="evidence" value="ECO:0007669"/>
    <property type="project" value="EnsemblFungi"/>
</dbReference>
<dbReference type="Gene3D" id="1.20.58.120">
    <property type="entry name" value="BAG domain"/>
    <property type="match status" value="1"/>
</dbReference>
<dbReference type="GO" id="GO:0006457">
    <property type="term" value="P:protein folding"/>
    <property type="evidence" value="ECO:0007669"/>
    <property type="project" value="EnsemblFungi"/>
</dbReference>
<feature type="transmembrane region" description="Helical" evidence="2">
    <location>
        <begin position="40"/>
        <end position="59"/>
    </location>
</feature>
<keyword evidence="5" id="KW-1185">Reference proteome</keyword>
<feature type="domain" description="BAG" evidence="3">
    <location>
        <begin position="97"/>
        <end position="183"/>
    </location>
</feature>
<keyword evidence="2" id="KW-1133">Transmembrane helix</keyword>
<keyword evidence="2" id="KW-0472">Membrane</keyword>
<dbReference type="GO" id="GO:0005789">
    <property type="term" value="C:endoplasmic reticulum membrane"/>
    <property type="evidence" value="ECO:0007669"/>
    <property type="project" value="EnsemblFungi"/>
</dbReference>
<protein>
    <submittedName>
        <fullName evidence="4">LALA0S01e14840g1_1</fullName>
    </submittedName>
</protein>
<dbReference type="GO" id="GO:0006999">
    <property type="term" value="P:nuclear pore organization"/>
    <property type="evidence" value="ECO:0007669"/>
    <property type="project" value="EnsemblFungi"/>
</dbReference>
<dbReference type="Proteomes" id="UP000054304">
    <property type="component" value="Unassembled WGS sequence"/>
</dbReference>
<sequence>MEVIGKWRESFRLENVESRVRYLVEYATEYIQNNDNMPSVYAATTALGALMFLFVLRPLNRRFTDNKSNKTSKKKTKGQSKKKATSRSSKPVSLEDQIENVYMRFSKEYKQAVDALVEDFDPSSEKLQYQRNYYNEMLLKLVIELDGVDLVDLTGDRKTALKDRRKQVIRAIQTDLKRLDSLKKQGC</sequence>
<accession>A0A0C7MYL0</accession>
<evidence type="ECO:0000313" key="4">
    <source>
        <dbReference type="EMBL" id="CEP60607.1"/>
    </source>
</evidence>
<feature type="compositionally biased region" description="Basic residues" evidence="1">
    <location>
        <begin position="70"/>
        <end position="85"/>
    </location>
</feature>
<dbReference type="GeneID" id="34684008"/>
<dbReference type="PROSITE" id="PS51035">
    <property type="entry name" value="BAG"/>
    <property type="match status" value="1"/>
</dbReference>
<dbReference type="SUPFAM" id="SSF63491">
    <property type="entry name" value="BAG domain"/>
    <property type="match status" value="1"/>
</dbReference>
<dbReference type="GO" id="GO:0043022">
    <property type="term" value="F:ribosome binding"/>
    <property type="evidence" value="ECO:0007669"/>
    <property type="project" value="EnsemblFungi"/>
</dbReference>
<dbReference type="SMART" id="SM00264">
    <property type="entry name" value="BAG"/>
    <property type="match status" value="1"/>
</dbReference>
<dbReference type="Pfam" id="PF02179">
    <property type="entry name" value="BAG"/>
    <property type="match status" value="1"/>
</dbReference>
<dbReference type="HOGENOM" id="CLU_112518_1_0_1"/>
<dbReference type="GO" id="GO:0051087">
    <property type="term" value="F:protein-folding chaperone binding"/>
    <property type="evidence" value="ECO:0007669"/>
    <property type="project" value="InterPro"/>
</dbReference>
<dbReference type="OrthoDB" id="417450at2759"/>
<dbReference type="STRING" id="1245769.A0A0C7MYL0"/>
<feature type="region of interest" description="Disordered" evidence="1">
    <location>
        <begin position="65"/>
        <end position="92"/>
    </location>
</feature>
<dbReference type="InterPro" id="IPR003103">
    <property type="entry name" value="BAG_domain"/>
</dbReference>
<evidence type="ECO:0000259" key="3">
    <source>
        <dbReference type="PROSITE" id="PS51035"/>
    </source>
</evidence>
<keyword evidence="2" id="KW-0812">Transmembrane</keyword>
<evidence type="ECO:0000256" key="2">
    <source>
        <dbReference type="SAM" id="Phobius"/>
    </source>
</evidence>
<name>A0A0C7MYL0_9SACH</name>
<proteinExistence type="predicted"/>
<organism evidence="4 5">
    <name type="scientific">Lachancea lanzarotensis</name>
    <dbReference type="NCBI Taxonomy" id="1245769"/>
    <lineage>
        <taxon>Eukaryota</taxon>
        <taxon>Fungi</taxon>
        <taxon>Dikarya</taxon>
        <taxon>Ascomycota</taxon>
        <taxon>Saccharomycotina</taxon>
        <taxon>Saccharomycetes</taxon>
        <taxon>Saccharomycetales</taxon>
        <taxon>Saccharomycetaceae</taxon>
        <taxon>Lachancea</taxon>
    </lineage>
</organism>
<dbReference type="EMBL" id="LN736360">
    <property type="protein sequence ID" value="CEP60607.1"/>
    <property type="molecule type" value="Genomic_DNA"/>
</dbReference>
<evidence type="ECO:0000313" key="5">
    <source>
        <dbReference type="Proteomes" id="UP000054304"/>
    </source>
</evidence>
<dbReference type="InterPro" id="IPR036533">
    <property type="entry name" value="BAG_dom_sf"/>
</dbReference>
<gene>
    <name evidence="4" type="ORF">LALA0_S01e14840g</name>
</gene>